<dbReference type="EMBL" id="ML220120">
    <property type="protein sequence ID" value="TGZ81258.1"/>
    <property type="molecule type" value="Genomic_DNA"/>
</dbReference>
<dbReference type="InParanoid" id="A0A4S2MX61"/>
<name>A0A4S2MX61_9PEZI</name>
<keyword evidence="3" id="KW-1185">Reference proteome</keyword>
<dbReference type="AlphaFoldDB" id="A0A4S2MX61"/>
<reference evidence="2 3" key="1">
    <citation type="submission" date="2019-04" db="EMBL/GenBank/DDBJ databases">
        <title>Comparative genomics and transcriptomics to analyze fruiting body development in filamentous ascomycetes.</title>
        <authorList>
            <consortium name="DOE Joint Genome Institute"/>
            <person name="Lutkenhaus R."/>
            <person name="Traeger S."/>
            <person name="Breuer J."/>
            <person name="Kuo A."/>
            <person name="Lipzen A."/>
            <person name="Pangilinan J."/>
            <person name="Dilworth D."/>
            <person name="Sandor L."/>
            <person name="Poggeler S."/>
            <person name="Barry K."/>
            <person name="Grigoriev I.V."/>
            <person name="Nowrousian M."/>
        </authorList>
    </citation>
    <scope>NUCLEOTIDE SEQUENCE [LARGE SCALE GENOMIC DNA]</scope>
    <source>
        <strain evidence="2 3">CBS 389.68</strain>
    </source>
</reference>
<accession>A0A4S2MX61</accession>
<proteinExistence type="predicted"/>
<feature type="region of interest" description="Disordered" evidence="1">
    <location>
        <begin position="1"/>
        <end position="27"/>
    </location>
</feature>
<organism evidence="2 3">
    <name type="scientific">Ascodesmis nigricans</name>
    <dbReference type="NCBI Taxonomy" id="341454"/>
    <lineage>
        <taxon>Eukaryota</taxon>
        <taxon>Fungi</taxon>
        <taxon>Dikarya</taxon>
        <taxon>Ascomycota</taxon>
        <taxon>Pezizomycotina</taxon>
        <taxon>Pezizomycetes</taxon>
        <taxon>Pezizales</taxon>
        <taxon>Ascodesmidaceae</taxon>
        <taxon>Ascodesmis</taxon>
    </lineage>
</organism>
<evidence type="ECO:0000313" key="3">
    <source>
        <dbReference type="Proteomes" id="UP000298138"/>
    </source>
</evidence>
<dbReference type="Proteomes" id="UP000298138">
    <property type="component" value="Unassembled WGS sequence"/>
</dbReference>
<gene>
    <name evidence="2" type="ORF">EX30DRAFT_340891</name>
</gene>
<evidence type="ECO:0000256" key="1">
    <source>
        <dbReference type="SAM" id="MobiDB-lite"/>
    </source>
</evidence>
<evidence type="ECO:0000313" key="2">
    <source>
        <dbReference type="EMBL" id="TGZ81258.1"/>
    </source>
</evidence>
<feature type="compositionally biased region" description="Polar residues" evidence="1">
    <location>
        <begin position="1"/>
        <end position="13"/>
    </location>
</feature>
<sequence length="153" mass="18126">MPYSGISTPTGSEASDREPEPSPKLPQDGRCVFTPTYDSRYKVRCCDCKLKTYYTYIYDPSFEKQLRPYEIRCKKCHHSICDNCTWKTYALYWVCWACSKTVLFCCNDDDLVKAAKYGLIYPDTCTRCGYFRDRACWEWVWKVDEHEGYNGYY</sequence>
<protein>
    <submittedName>
        <fullName evidence="2">Uncharacterized protein</fullName>
    </submittedName>
</protein>